<dbReference type="AlphaFoldDB" id="A0A951P7Y5"/>
<name>A0A951P7Y5_9CYAN</name>
<evidence type="ECO:0000313" key="4">
    <source>
        <dbReference type="EMBL" id="MBW4464292.1"/>
    </source>
</evidence>
<comment type="subunit">
    <text evidence="3">UreD, UreF and UreG form a complex that acts as a GTP-hydrolysis-dependent molecular chaperone, activating the urease apoprotein by helping to assemble the nickel containing metallocenter of UreC. The UreE protein probably delivers the nickel.</text>
</comment>
<dbReference type="Pfam" id="PF01774">
    <property type="entry name" value="UreD"/>
    <property type="match status" value="1"/>
</dbReference>
<dbReference type="GO" id="GO:0005737">
    <property type="term" value="C:cytoplasm"/>
    <property type="evidence" value="ECO:0007669"/>
    <property type="project" value="UniProtKB-SubCell"/>
</dbReference>
<dbReference type="PANTHER" id="PTHR33643:SF1">
    <property type="entry name" value="UREASE ACCESSORY PROTEIN D"/>
    <property type="match status" value="1"/>
</dbReference>
<protein>
    <recommendedName>
        <fullName evidence="3">Urease accessory protein UreD</fullName>
    </recommendedName>
</protein>
<evidence type="ECO:0000256" key="2">
    <source>
        <dbReference type="ARBA" id="ARBA00023186"/>
    </source>
</evidence>
<reference evidence="4" key="1">
    <citation type="submission" date="2021-05" db="EMBL/GenBank/DDBJ databases">
        <authorList>
            <person name="Pietrasiak N."/>
            <person name="Ward R."/>
            <person name="Stajich J.E."/>
            <person name="Kurbessoian T."/>
        </authorList>
    </citation>
    <scope>NUCLEOTIDE SEQUENCE</scope>
    <source>
        <strain evidence="4">GSE-TBD4-15B</strain>
    </source>
</reference>
<proteinExistence type="inferred from homology"/>
<comment type="caution">
    <text evidence="4">The sequence shown here is derived from an EMBL/GenBank/DDBJ whole genome shotgun (WGS) entry which is preliminary data.</text>
</comment>
<accession>A0A951P7Y5</accession>
<keyword evidence="3" id="KW-0963">Cytoplasm</keyword>
<dbReference type="EMBL" id="JAHHHV010000010">
    <property type="protein sequence ID" value="MBW4464292.1"/>
    <property type="molecule type" value="Genomic_DNA"/>
</dbReference>
<comment type="function">
    <text evidence="3">Required for maturation of urease via the functional incorporation of the urease nickel metallocenter.</text>
</comment>
<keyword evidence="3" id="KW-0996">Nickel insertion</keyword>
<dbReference type="HAMAP" id="MF_01384">
    <property type="entry name" value="UreD"/>
    <property type="match status" value="1"/>
</dbReference>
<gene>
    <name evidence="3" type="primary">ureD</name>
    <name evidence="4" type="ORF">KME07_02475</name>
</gene>
<comment type="similarity">
    <text evidence="1 3">Belongs to the UreD family.</text>
</comment>
<organism evidence="4 5">
    <name type="scientific">Pegethrix bostrychoides GSE-TBD4-15B</name>
    <dbReference type="NCBI Taxonomy" id="2839662"/>
    <lineage>
        <taxon>Bacteria</taxon>
        <taxon>Bacillati</taxon>
        <taxon>Cyanobacteriota</taxon>
        <taxon>Cyanophyceae</taxon>
        <taxon>Oculatellales</taxon>
        <taxon>Oculatellaceae</taxon>
        <taxon>Pegethrix</taxon>
    </lineage>
</organism>
<dbReference type="PANTHER" id="PTHR33643">
    <property type="entry name" value="UREASE ACCESSORY PROTEIN D"/>
    <property type="match status" value="1"/>
</dbReference>
<sequence length="273" mass="29759">MPDSSAVGQSWQGNLTLSYALQADKTIPSRVQVQAPLKVQRPFYPEGAVCHSVMLHTAGGIVGGDRLTVGVELQPQANALMTTAAATKVYRSTGLESEQDVMLSLDSGACLEWLPQETIVFDGAIYRQRLRVDLAAGATWLGWEMTRLGRTARGERFESGTWRSRIEVWQAGRLIWVDPQWIAGGSAMLTSSQGLANCPVVGSMALVGAEVTPEILEKARLACPQLGMTRLQSGLLCRYRGDSTAAARVAFIAIWQLLRPLYLGRSVCLPRVW</sequence>
<dbReference type="InterPro" id="IPR002669">
    <property type="entry name" value="UreD"/>
</dbReference>
<dbReference type="Proteomes" id="UP000707356">
    <property type="component" value="Unassembled WGS sequence"/>
</dbReference>
<reference evidence="4" key="2">
    <citation type="journal article" date="2022" name="Microbiol. Resour. Announc.">
        <title>Metagenome Sequencing to Explore Phylogenomics of Terrestrial Cyanobacteria.</title>
        <authorList>
            <person name="Ward R.D."/>
            <person name="Stajich J.E."/>
            <person name="Johansen J.R."/>
            <person name="Huntemann M."/>
            <person name="Clum A."/>
            <person name="Foster B."/>
            <person name="Foster B."/>
            <person name="Roux S."/>
            <person name="Palaniappan K."/>
            <person name="Varghese N."/>
            <person name="Mukherjee S."/>
            <person name="Reddy T.B.K."/>
            <person name="Daum C."/>
            <person name="Copeland A."/>
            <person name="Chen I.A."/>
            <person name="Ivanova N.N."/>
            <person name="Kyrpides N.C."/>
            <person name="Shapiro N."/>
            <person name="Eloe-Fadrosh E.A."/>
            <person name="Pietrasiak N."/>
        </authorList>
    </citation>
    <scope>NUCLEOTIDE SEQUENCE</scope>
    <source>
        <strain evidence="4">GSE-TBD4-15B</strain>
    </source>
</reference>
<keyword evidence="2 3" id="KW-0143">Chaperone</keyword>
<comment type="subcellular location">
    <subcellularLocation>
        <location evidence="3">Cytoplasm</location>
    </subcellularLocation>
</comment>
<evidence type="ECO:0000256" key="3">
    <source>
        <dbReference type="HAMAP-Rule" id="MF_01384"/>
    </source>
</evidence>
<dbReference type="GO" id="GO:0016151">
    <property type="term" value="F:nickel cation binding"/>
    <property type="evidence" value="ECO:0007669"/>
    <property type="project" value="UniProtKB-UniRule"/>
</dbReference>
<evidence type="ECO:0000313" key="5">
    <source>
        <dbReference type="Proteomes" id="UP000707356"/>
    </source>
</evidence>
<evidence type="ECO:0000256" key="1">
    <source>
        <dbReference type="ARBA" id="ARBA00007177"/>
    </source>
</evidence>